<proteinExistence type="predicted"/>
<comment type="caution">
    <text evidence="1">The sequence shown here is derived from an EMBL/GenBank/DDBJ whole genome shotgun (WGS) entry which is preliminary data.</text>
</comment>
<dbReference type="Proteomes" id="UP001598251">
    <property type="component" value="Unassembled WGS sequence"/>
</dbReference>
<dbReference type="EMBL" id="JBHXOF010000035">
    <property type="protein sequence ID" value="MFD4217647.1"/>
    <property type="molecule type" value="Genomic_DNA"/>
</dbReference>
<protein>
    <submittedName>
        <fullName evidence="1">Uncharacterized protein</fullName>
    </submittedName>
</protein>
<reference evidence="1 2" key="1">
    <citation type="submission" date="2024-09" db="EMBL/GenBank/DDBJ databases">
        <title>The Natural Products Discovery Center: Release of the First 8490 Sequenced Strains for Exploring Actinobacteria Biosynthetic Diversity.</title>
        <authorList>
            <person name="Kalkreuter E."/>
            <person name="Kautsar S.A."/>
            <person name="Yang D."/>
            <person name="Bader C.D."/>
            <person name="Teijaro C.N."/>
            <person name="Fluegel L."/>
            <person name="Davis C.M."/>
            <person name="Simpson J.R."/>
            <person name="Lauterbach L."/>
            <person name="Steele A.D."/>
            <person name="Gui C."/>
            <person name="Meng S."/>
            <person name="Li G."/>
            <person name="Viehrig K."/>
            <person name="Ye F."/>
            <person name="Su P."/>
            <person name="Kiefer A.F."/>
            <person name="Nichols A."/>
            <person name="Cepeda A.J."/>
            <person name="Yan W."/>
            <person name="Fan B."/>
            <person name="Jiang Y."/>
            <person name="Adhikari A."/>
            <person name="Zheng C.-J."/>
            <person name="Schuster L."/>
            <person name="Cowan T.M."/>
            <person name="Smanski M.J."/>
            <person name="Chevrette M.G."/>
            <person name="De Carvalho L.P.S."/>
            <person name="Shen B."/>
        </authorList>
    </citation>
    <scope>NUCLEOTIDE SEQUENCE [LARGE SCALE GENOMIC DNA]</scope>
    <source>
        <strain evidence="1 2">NPDC058546</strain>
    </source>
</reference>
<name>A0ABW6EW36_9ACTN</name>
<evidence type="ECO:0000313" key="1">
    <source>
        <dbReference type="EMBL" id="MFD4217647.1"/>
    </source>
</evidence>
<organism evidence="1 2">
    <name type="scientific">Streptomyces sindenensis</name>
    <dbReference type="NCBI Taxonomy" id="67363"/>
    <lineage>
        <taxon>Bacteria</taxon>
        <taxon>Bacillati</taxon>
        <taxon>Actinomycetota</taxon>
        <taxon>Actinomycetes</taxon>
        <taxon>Kitasatosporales</taxon>
        <taxon>Streptomycetaceae</taxon>
        <taxon>Streptomyces</taxon>
    </lineage>
</organism>
<accession>A0ABW6EW36</accession>
<evidence type="ECO:0000313" key="2">
    <source>
        <dbReference type="Proteomes" id="UP001598251"/>
    </source>
</evidence>
<gene>
    <name evidence="1" type="ORF">ACFWSS_32755</name>
</gene>
<sequence length="87" mass="9741">MASAVQLLGAWNPQVPRPYLVVVGDAPLRMPRASAYRIRSVRPRVLGIVQVPYLVRLREIDTPAAGLAHRDVQKAARNLRRQLGLTY</sequence>
<dbReference type="RefSeq" id="WP_351460974.1">
    <property type="nucleotide sequence ID" value="NZ_JBHXOF010000035.1"/>
</dbReference>
<keyword evidence="2" id="KW-1185">Reference proteome</keyword>